<evidence type="ECO:0000256" key="7">
    <source>
        <dbReference type="ARBA" id="ARBA00023136"/>
    </source>
</evidence>
<proteinExistence type="inferred from homology"/>
<feature type="transmembrane region" description="Helical" evidence="10">
    <location>
        <begin position="67"/>
        <end position="86"/>
    </location>
</feature>
<dbReference type="GeneTree" id="ENSGT00940000163531"/>
<dbReference type="PANTHER" id="PTHR11819">
    <property type="entry name" value="SOLUTE CARRIER FAMILY 5"/>
    <property type="match status" value="1"/>
</dbReference>
<evidence type="ECO:0000256" key="1">
    <source>
        <dbReference type="ARBA" id="ARBA00004141"/>
    </source>
</evidence>
<evidence type="ECO:0000256" key="4">
    <source>
        <dbReference type="ARBA" id="ARBA00022989"/>
    </source>
</evidence>
<protein>
    <submittedName>
        <fullName evidence="11">Uncharacterized protein</fullName>
    </submittedName>
</protein>
<sequence length="609" mass="67771">MCISVICPHKILMRLYYQYCLHYFLSFNRVPLFFLYIGAFLFASNIGTGHFMGLAGKGVSSGIAVGAFEWNSPFMLCVLGWVFSPIYIKAGVVTWPKYLRKRFGGYWNQFLLTILYFFLYIFSKISVEICTGAMFMRLVLGLDVYLATVVLLSVTGIYAITGGFAAAVYTDILHAGVVVLGSVLLMGYAFKEVGGYQELQRKYMDAKPTLICEGNWTAQPECFIPRLDSFHIFRDPTTGDIPWPGYYWCTDQIFVQGCLAGKSMSHVKGGCVLCGYLKLLPMFSIVMPGMISRVLYTDKVACVVPSECEKYCGARTGCSPLAYPVLVVELLPSGVRGLMVSAPWASLMSSLTSLFSGASAVFTMDIYAQIQLMATENELMLTGRFFVIILLAVSIAWVPAIQVAHREQLFEYMQAVLSYLMPPIAAIFLLAIFCKRIPEQGAFWRLTGGLLIGFCRMVSKFAYGAWSCSTNSRCPRIICGVLFTVLGISLFTDPIPDKHVSAAMRMLRGPPQSQCPCEPQVGSASFGEKWLNSCILFENIFEEARSCLWKAWDVFCGLEPLPGPRPAPEEAVVQKMECDMPEISHWRKVSNVCGFLLVSLTVLCHFYSS</sequence>
<dbReference type="PROSITE" id="PS50283">
    <property type="entry name" value="NA_SOLUT_SYMP_3"/>
    <property type="match status" value="1"/>
</dbReference>
<dbReference type="InterPro" id="IPR038377">
    <property type="entry name" value="Na/Glc_symporter_sf"/>
</dbReference>
<feature type="transmembrane region" description="Helical" evidence="10">
    <location>
        <begin position="135"/>
        <end position="160"/>
    </location>
</feature>
<name>A0A8C6AUH3_MONMO</name>
<feature type="transmembrane region" description="Helical" evidence="10">
    <location>
        <begin position="172"/>
        <end position="190"/>
    </location>
</feature>
<gene>
    <name evidence="11" type="primary">LOC114892867</name>
</gene>
<feature type="transmembrane region" description="Helical" evidence="10">
    <location>
        <begin position="412"/>
        <end position="433"/>
    </location>
</feature>
<dbReference type="GO" id="GO:0005412">
    <property type="term" value="F:D-glucose:sodium symporter activity"/>
    <property type="evidence" value="ECO:0007669"/>
    <property type="project" value="TreeGrafter"/>
</dbReference>
<comment type="subcellular location">
    <subcellularLocation>
        <location evidence="1">Membrane</location>
        <topology evidence="1">Multi-pass membrane protein</topology>
    </subcellularLocation>
</comment>
<keyword evidence="12" id="KW-1185">Reference proteome</keyword>
<feature type="transmembrane region" description="Helical" evidence="10">
    <location>
        <begin position="379"/>
        <end position="400"/>
    </location>
</feature>
<keyword evidence="8" id="KW-0813">Transport</keyword>
<keyword evidence="7 10" id="KW-0472">Membrane</keyword>
<feature type="transmembrane region" description="Helical" evidence="10">
    <location>
        <begin position="344"/>
        <end position="367"/>
    </location>
</feature>
<dbReference type="Pfam" id="PF00474">
    <property type="entry name" value="SSF"/>
    <property type="match status" value="1"/>
</dbReference>
<evidence type="ECO:0000256" key="9">
    <source>
        <dbReference type="RuleBase" id="RU362091"/>
    </source>
</evidence>
<keyword evidence="4 10" id="KW-1133">Transmembrane helix</keyword>
<dbReference type="Gene3D" id="1.20.1730.10">
    <property type="entry name" value="Sodium/glucose cotransporter"/>
    <property type="match status" value="1"/>
</dbReference>
<dbReference type="InterPro" id="IPR001734">
    <property type="entry name" value="Na/solute_symporter"/>
</dbReference>
<dbReference type="AlphaFoldDB" id="A0A8C6AUH3"/>
<evidence type="ECO:0000256" key="10">
    <source>
        <dbReference type="SAM" id="Phobius"/>
    </source>
</evidence>
<keyword evidence="8" id="KW-0739">Sodium transport</keyword>
<evidence type="ECO:0000256" key="5">
    <source>
        <dbReference type="ARBA" id="ARBA00023053"/>
    </source>
</evidence>
<keyword evidence="6" id="KW-0406">Ion transport</keyword>
<reference evidence="11" key="1">
    <citation type="submission" date="2025-08" db="UniProtKB">
        <authorList>
            <consortium name="Ensembl"/>
        </authorList>
    </citation>
    <scope>IDENTIFICATION</scope>
</reference>
<evidence type="ECO:0000313" key="12">
    <source>
        <dbReference type="Proteomes" id="UP000694561"/>
    </source>
</evidence>
<dbReference type="NCBIfam" id="TIGR00813">
    <property type="entry name" value="sss"/>
    <property type="match status" value="1"/>
</dbReference>
<comment type="similarity">
    <text evidence="2 9">Belongs to the sodium:solute symporter (SSF) (TC 2.A.21) family.</text>
</comment>
<evidence type="ECO:0000256" key="3">
    <source>
        <dbReference type="ARBA" id="ARBA00022692"/>
    </source>
</evidence>
<accession>A0A8C6AUH3</accession>
<dbReference type="Proteomes" id="UP000694561">
    <property type="component" value="Unplaced"/>
</dbReference>
<reference evidence="11" key="2">
    <citation type="submission" date="2025-09" db="UniProtKB">
        <authorList>
            <consortium name="Ensembl"/>
        </authorList>
    </citation>
    <scope>IDENTIFICATION</scope>
</reference>
<organism evidence="11 12">
    <name type="scientific">Monodon monoceros</name>
    <name type="common">Narwhal</name>
    <name type="synonym">Ceratodon monodon</name>
    <dbReference type="NCBI Taxonomy" id="40151"/>
    <lineage>
        <taxon>Eukaryota</taxon>
        <taxon>Metazoa</taxon>
        <taxon>Chordata</taxon>
        <taxon>Craniata</taxon>
        <taxon>Vertebrata</taxon>
        <taxon>Euteleostomi</taxon>
        <taxon>Mammalia</taxon>
        <taxon>Eutheria</taxon>
        <taxon>Laurasiatheria</taxon>
        <taxon>Artiodactyla</taxon>
        <taxon>Whippomorpha</taxon>
        <taxon>Cetacea</taxon>
        <taxon>Odontoceti</taxon>
        <taxon>Monodontidae</taxon>
        <taxon>Monodon</taxon>
    </lineage>
</organism>
<keyword evidence="5" id="KW-0915">Sodium</keyword>
<evidence type="ECO:0000256" key="8">
    <source>
        <dbReference type="ARBA" id="ARBA00023201"/>
    </source>
</evidence>
<feature type="transmembrane region" description="Helical" evidence="10">
    <location>
        <begin position="271"/>
        <end position="291"/>
    </location>
</feature>
<evidence type="ECO:0000256" key="2">
    <source>
        <dbReference type="ARBA" id="ARBA00006434"/>
    </source>
</evidence>
<evidence type="ECO:0000313" key="11">
    <source>
        <dbReference type="Ensembl" id="ENSMMNP00015006679.1"/>
    </source>
</evidence>
<evidence type="ECO:0000256" key="6">
    <source>
        <dbReference type="ARBA" id="ARBA00023065"/>
    </source>
</evidence>
<dbReference type="PANTHER" id="PTHR11819:SF110">
    <property type="entry name" value="GENE 5134-RELATED"/>
    <property type="match status" value="1"/>
</dbReference>
<keyword evidence="3 10" id="KW-0812">Transmembrane</keyword>
<feature type="transmembrane region" description="Helical" evidence="10">
    <location>
        <begin position="106"/>
        <end position="123"/>
    </location>
</feature>
<dbReference type="GO" id="GO:0005886">
    <property type="term" value="C:plasma membrane"/>
    <property type="evidence" value="ECO:0007669"/>
    <property type="project" value="TreeGrafter"/>
</dbReference>
<dbReference type="Ensembl" id="ENSMMNT00015007296.1">
    <property type="protein sequence ID" value="ENSMMNP00015006679.1"/>
    <property type="gene ID" value="ENSMMNG00015004958.1"/>
</dbReference>